<organism evidence="2 3">
    <name type="scientific">Pseudomonas chlororaphis</name>
    <dbReference type="NCBI Taxonomy" id="587753"/>
    <lineage>
        <taxon>Bacteria</taxon>
        <taxon>Pseudomonadati</taxon>
        <taxon>Pseudomonadota</taxon>
        <taxon>Gammaproteobacteria</taxon>
        <taxon>Pseudomonadales</taxon>
        <taxon>Pseudomonadaceae</taxon>
        <taxon>Pseudomonas</taxon>
    </lineage>
</organism>
<proteinExistence type="predicted"/>
<evidence type="ECO:0000313" key="3">
    <source>
        <dbReference type="Proteomes" id="UP000032748"/>
    </source>
</evidence>
<evidence type="ECO:0000256" key="1">
    <source>
        <dbReference type="SAM" id="SignalP"/>
    </source>
</evidence>
<feature type="signal peptide" evidence="1">
    <location>
        <begin position="1"/>
        <end position="19"/>
    </location>
</feature>
<feature type="chain" id="PRO_5002299400" description="Lipoprotein" evidence="1">
    <location>
        <begin position="20"/>
        <end position="100"/>
    </location>
</feature>
<evidence type="ECO:0000313" key="2">
    <source>
        <dbReference type="EMBL" id="AKA25266.1"/>
    </source>
</evidence>
<evidence type="ECO:0008006" key="4">
    <source>
        <dbReference type="Google" id="ProtNLM"/>
    </source>
</evidence>
<sequence length="100" mass="10573">MNKKTLLGPLLLLLAGTLAGCSTTPNVLQIHKVTAETIGLASTDELTMGPVTKGKEDFLGGSELTFKATTAKGRVFNCSTFMTPGILLDPPKYSRLTCTN</sequence>
<dbReference type="RefSeq" id="WP_044462453.1">
    <property type="nucleotide sequence ID" value="NZ_CP011110.1"/>
</dbReference>
<dbReference type="EMBL" id="CP011110">
    <property type="protein sequence ID" value="AKA25266.1"/>
    <property type="molecule type" value="Genomic_DNA"/>
</dbReference>
<gene>
    <name evidence="2" type="ORF">PCL1606_38150</name>
</gene>
<dbReference type="KEGG" id="pcz:PCL1606_38150"/>
<keyword evidence="1" id="KW-0732">Signal</keyword>
<reference evidence="2 3" key="1">
    <citation type="journal article" date="2015" name="Mol. Plant Microbe Interact.">
        <title>Comparative Genomic Analysis of Pseudomonas chlororaphis PCL1606 Reveals New Insight into Antifungal Compounds Involved in Biocontrol.</title>
        <authorList>
            <person name="Calderon C.E."/>
            <person name="Ramos C."/>
            <person name="de Vicente A."/>
            <person name="Cazorla F.M."/>
        </authorList>
    </citation>
    <scope>NUCLEOTIDE SEQUENCE [LARGE SCALE GENOMIC DNA]</scope>
    <source>
        <strain evidence="2 3">PCL1606</strain>
    </source>
</reference>
<dbReference type="AlphaFoldDB" id="A0A0D5Y1U5"/>
<dbReference type="PATRIC" id="fig|587753.10.peg.3806"/>
<protein>
    <recommendedName>
        <fullName evidence="4">Lipoprotein</fullName>
    </recommendedName>
</protein>
<dbReference type="Proteomes" id="UP000032748">
    <property type="component" value="Chromosome"/>
</dbReference>
<dbReference type="PROSITE" id="PS51257">
    <property type="entry name" value="PROKAR_LIPOPROTEIN"/>
    <property type="match status" value="1"/>
</dbReference>
<dbReference type="OrthoDB" id="6608615at2"/>
<accession>A0A0D5Y1U5</accession>
<name>A0A0D5Y1U5_9PSED</name>